<proteinExistence type="predicted"/>
<evidence type="ECO:0000313" key="2">
    <source>
        <dbReference type="EMBL" id="PRQ42300.1"/>
    </source>
</evidence>
<dbReference type="PROSITE" id="PS50181">
    <property type="entry name" value="FBOX"/>
    <property type="match status" value="1"/>
</dbReference>
<dbReference type="PANTHER" id="PTHR31672">
    <property type="entry name" value="BNACNNG10540D PROTEIN"/>
    <property type="match status" value="1"/>
</dbReference>
<dbReference type="PANTHER" id="PTHR31672:SF10">
    <property type="entry name" value="F-BOX DOMAIN-CONTAINING PROTEIN"/>
    <property type="match status" value="1"/>
</dbReference>
<dbReference type="InterPro" id="IPR001810">
    <property type="entry name" value="F-box_dom"/>
</dbReference>
<dbReference type="EMBL" id="PDCK01000041">
    <property type="protein sequence ID" value="PRQ42300.1"/>
    <property type="molecule type" value="Genomic_DNA"/>
</dbReference>
<reference evidence="2 3" key="1">
    <citation type="journal article" date="2018" name="Nat. Genet.">
        <title>The Rosa genome provides new insights in the design of modern roses.</title>
        <authorList>
            <person name="Bendahmane M."/>
        </authorList>
    </citation>
    <scope>NUCLEOTIDE SEQUENCE [LARGE SCALE GENOMIC DNA]</scope>
    <source>
        <strain evidence="3">cv. Old Blush</strain>
    </source>
</reference>
<dbReference type="Pfam" id="PF07734">
    <property type="entry name" value="FBA_1"/>
    <property type="match status" value="1"/>
</dbReference>
<sequence length="426" mass="49235">MAELICKMPEEMTLQFLSRLPPKSLMRFKCIHKSWYALINNPKFIDKHLHLYNKDSYTCFLLKRSVVARTQSIKEEILFSFLYVPNDNDDEDSHPHCVVEDIYFPTAMGLKTKGHNIELPGSYGGETIYILGHCDGIICLVYHSGGLVFYNPSIREFKIIPPSCLTESFSCVGGFGYDPKCKDYKVVNIVPSGEDSYDHNQRLVIYPPRAEVYTLSTDSWRQIKIDYLETETTSFWPDIYQMCYKGVFYWLGHEQDKEYLCYYDRLSSPSIRDVILLYDTGEEVFRTRLLPDSFKDLGLHALSMSLTMWNGSIALFGFSYWGPDIESFKIWMMDDFGSWTKHLTYETIMGIYLSLVLWRSDDVLMVANDGRIVSYSLSRDRVKYFPIQGVWGTYQAFVCVNSNSIVSVKGGNKVESRDIQTSNVLL</sequence>
<keyword evidence="3" id="KW-1185">Reference proteome</keyword>
<dbReference type="SMART" id="SM00256">
    <property type="entry name" value="FBOX"/>
    <property type="match status" value="1"/>
</dbReference>
<name>A0A2P6R797_ROSCH</name>
<dbReference type="OrthoDB" id="1155153at2759"/>
<dbReference type="Gene3D" id="1.20.1280.50">
    <property type="match status" value="1"/>
</dbReference>
<dbReference type="InterPro" id="IPR050796">
    <property type="entry name" value="SCF_F-box_component"/>
</dbReference>
<gene>
    <name evidence="2" type="ORF">RchiOBHm_Chr3g0456131</name>
</gene>
<dbReference type="Proteomes" id="UP000238479">
    <property type="component" value="Chromosome 3"/>
</dbReference>
<dbReference type="Gramene" id="PRQ42300">
    <property type="protein sequence ID" value="PRQ42300"/>
    <property type="gene ID" value="RchiOBHm_Chr3g0456131"/>
</dbReference>
<dbReference type="SUPFAM" id="SSF81383">
    <property type="entry name" value="F-box domain"/>
    <property type="match status" value="1"/>
</dbReference>
<feature type="domain" description="F-box" evidence="1">
    <location>
        <begin position="2"/>
        <end position="48"/>
    </location>
</feature>
<organism evidence="2 3">
    <name type="scientific">Rosa chinensis</name>
    <name type="common">China rose</name>
    <dbReference type="NCBI Taxonomy" id="74649"/>
    <lineage>
        <taxon>Eukaryota</taxon>
        <taxon>Viridiplantae</taxon>
        <taxon>Streptophyta</taxon>
        <taxon>Embryophyta</taxon>
        <taxon>Tracheophyta</taxon>
        <taxon>Spermatophyta</taxon>
        <taxon>Magnoliopsida</taxon>
        <taxon>eudicotyledons</taxon>
        <taxon>Gunneridae</taxon>
        <taxon>Pentapetalae</taxon>
        <taxon>rosids</taxon>
        <taxon>fabids</taxon>
        <taxon>Rosales</taxon>
        <taxon>Rosaceae</taxon>
        <taxon>Rosoideae</taxon>
        <taxon>Rosoideae incertae sedis</taxon>
        <taxon>Rosa</taxon>
    </lineage>
</organism>
<dbReference type="InterPro" id="IPR036047">
    <property type="entry name" value="F-box-like_dom_sf"/>
</dbReference>
<dbReference type="InterPro" id="IPR006527">
    <property type="entry name" value="F-box-assoc_dom_typ1"/>
</dbReference>
<dbReference type="AlphaFoldDB" id="A0A2P6R797"/>
<comment type="caution">
    <text evidence="2">The sequence shown here is derived from an EMBL/GenBank/DDBJ whole genome shotgun (WGS) entry which is preliminary data.</text>
</comment>
<dbReference type="NCBIfam" id="TIGR01640">
    <property type="entry name" value="F_box_assoc_1"/>
    <property type="match status" value="1"/>
</dbReference>
<protein>
    <submittedName>
        <fullName evidence="2">Putative F-box domain-containing protein</fullName>
    </submittedName>
</protein>
<dbReference type="STRING" id="74649.A0A2P6R797"/>
<dbReference type="Pfam" id="PF00646">
    <property type="entry name" value="F-box"/>
    <property type="match status" value="1"/>
</dbReference>
<evidence type="ECO:0000259" key="1">
    <source>
        <dbReference type="PROSITE" id="PS50181"/>
    </source>
</evidence>
<evidence type="ECO:0000313" key="3">
    <source>
        <dbReference type="Proteomes" id="UP000238479"/>
    </source>
</evidence>
<dbReference type="OMA" id="GPLENIC"/>
<accession>A0A2P6R797</accession>
<dbReference type="InterPro" id="IPR017451">
    <property type="entry name" value="F-box-assoc_interact_dom"/>
</dbReference>